<accession>A0A6N8SA73</accession>
<keyword evidence="3" id="KW-1185">Reference proteome</keyword>
<protein>
    <submittedName>
        <fullName evidence="2">Uncharacterized protein</fullName>
    </submittedName>
</protein>
<gene>
    <name evidence="2" type="ORF">GR138_04595</name>
</gene>
<dbReference type="EMBL" id="WUMK01000002">
    <property type="protein sequence ID" value="MXN44458.1"/>
    <property type="molecule type" value="Genomic_DNA"/>
</dbReference>
<evidence type="ECO:0000313" key="3">
    <source>
        <dbReference type="Proteomes" id="UP000435802"/>
    </source>
</evidence>
<feature type="chain" id="PRO_5026799949" evidence="1">
    <location>
        <begin position="23"/>
        <end position="59"/>
    </location>
</feature>
<dbReference type="AlphaFoldDB" id="A0A6N8SA73"/>
<keyword evidence="1" id="KW-0732">Signal</keyword>
<reference evidence="2 3" key="1">
    <citation type="submission" date="2019-12" db="EMBL/GenBank/DDBJ databases">
        <title>Shinella kummerowiae sp. nov., a symbiotic bacterium isolated from root nodules of the herbal legume Kummerowia stipulacea.</title>
        <authorList>
            <person name="Gao J."/>
        </authorList>
    </citation>
    <scope>NUCLEOTIDE SEQUENCE [LARGE SCALE GENOMIC DNA]</scope>
    <source>
        <strain evidence="2 3">CCBAU 25048</strain>
    </source>
</reference>
<name>A0A6N8SA73_9HYPH</name>
<dbReference type="Proteomes" id="UP000435802">
    <property type="component" value="Unassembled WGS sequence"/>
</dbReference>
<evidence type="ECO:0000313" key="2">
    <source>
        <dbReference type="EMBL" id="MXN44458.1"/>
    </source>
</evidence>
<dbReference type="RefSeq" id="WP_160857461.1">
    <property type="nucleotide sequence ID" value="NZ_WUMK01000002.1"/>
</dbReference>
<evidence type="ECO:0000256" key="1">
    <source>
        <dbReference type="SAM" id="SignalP"/>
    </source>
</evidence>
<organism evidence="2 3">
    <name type="scientific">Shinella kummerowiae</name>
    <dbReference type="NCBI Taxonomy" id="417745"/>
    <lineage>
        <taxon>Bacteria</taxon>
        <taxon>Pseudomonadati</taxon>
        <taxon>Pseudomonadota</taxon>
        <taxon>Alphaproteobacteria</taxon>
        <taxon>Hyphomicrobiales</taxon>
        <taxon>Rhizobiaceae</taxon>
        <taxon>Shinella</taxon>
    </lineage>
</organism>
<comment type="caution">
    <text evidence="2">The sequence shown here is derived from an EMBL/GenBank/DDBJ whole genome shotgun (WGS) entry which is preliminary data.</text>
</comment>
<feature type="signal peptide" evidence="1">
    <location>
        <begin position="1"/>
        <end position="22"/>
    </location>
</feature>
<sequence>MRILFLSTLLAGSTALAPLVLAADSKAGPGEVELAALYYYAEQQQQDRLEAETNRLRQK</sequence>
<proteinExistence type="predicted"/>